<accession>A0ABV5DT57</accession>
<evidence type="ECO:0000259" key="2">
    <source>
        <dbReference type="Pfam" id="PF00535"/>
    </source>
</evidence>
<dbReference type="PANTHER" id="PTHR43685">
    <property type="entry name" value="GLYCOSYLTRANSFERASE"/>
    <property type="match status" value="1"/>
</dbReference>
<dbReference type="Gene3D" id="3.90.550.10">
    <property type="entry name" value="Spore Coat Polysaccharide Biosynthesis Protein SpsA, Chain A"/>
    <property type="match status" value="1"/>
</dbReference>
<feature type="region of interest" description="Disordered" evidence="1">
    <location>
        <begin position="1"/>
        <end position="31"/>
    </location>
</feature>
<feature type="domain" description="Glycosyltransferase 2-like" evidence="2">
    <location>
        <begin position="58"/>
        <end position="173"/>
    </location>
</feature>
<reference evidence="3 4" key="1">
    <citation type="submission" date="2024-01" db="EMBL/GenBank/DDBJ databases">
        <title>Genome mining of biosynthetic gene clusters to explore secondary metabolites of Streptomyces sp.</title>
        <authorList>
            <person name="Baig A."/>
            <person name="Ajitkumar Shintre N."/>
            <person name="Kumar H."/>
            <person name="Anbarasu A."/>
            <person name="Ramaiah S."/>
        </authorList>
    </citation>
    <scope>NUCLEOTIDE SEQUENCE [LARGE SCALE GENOMIC DNA]</scope>
    <source>
        <strain evidence="3 4">A01</strain>
    </source>
</reference>
<evidence type="ECO:0000256" key="1">
    <source>
        <dbReference type="SAM" id="MobiDB-lite"/>
    </source>
</evidence>
<gene>
    <name evidence="3" type="ORF">VSQ78_08685</name>
</gene>
<dbReference type="CDD" id="cd00761">
    <property type="entry name" value="Glyco_tranf_GTA_type"/>
    <property type="match status" value="1"/>
</dbReference>
<dbReference type="InterPro" id="IPR050834">
    <property type="entry name" value="Glycosyltransf_2"/>
</dbReference>
<comment type="caution">
    <text evidence="3">The sequence shown here is derived from an EMBL/GenBank/DDBJ whole genome shotgun (WGS) entry which is preliminary data.</text>
</comment>
<dbReference type="InterPro" id="IPR001173">
    <property type="entry name" value="Glyco_trans_2-like"/>
</dbReference>
<proteinExistence type="predicted"/>
<dbReference type="InterPro" id="IPR029044">
    <property type="entry name" value="Nucleotide-diphossugar_trans"/>
</dbReference>
<dbReference type="Pfam" id="PF00535">
    <property type="entry name" value="Glycos_transf_2"/>
    <property type="match status" value="1"/>
</dbReference>
<dbReference type="SUPFAM" id="SSF53448">
    <property type="entry name" value="Nucleotide-diphospho-sugar transferases"/>
    <property type="match status" value="1"/>
</dbReference>
<organism evidence="3 4">
    <name type="scientific">Nocardiopsis alba</name>
    <dbReference type="NCBI Taxonomy" id="53437"/>
    <lineage>
        <taxon>Bacteria</taxon>
        <taxon>Bacillati</taxon>
        <taxon>Actinomycetota</taxon>
        <taxon>Actinomycetes</taxon>
        <taxon>Streptosporangiales</taxon>
        <taxon>Nocardiopsidaceae</taxon>
        <taxon>Nocardiopsis</taxon>
    </lineage>
</organism>
<dbReference type="Proteomes" id="UP001585053">
    <property type="component" value="Unassembled WGS sequence"/>
</dbReference>
<evidence type="ECO:0000313" key="3">
    <source>
        <dbReference type="EMBL" id="MFB8767776.1"/>
    </source>
</evidence>
<sequence>MTSTEEHTAPAVAGTTSPGSPLPRGAVDMSAQPRVRRNDHAVLSPPPLGGWEPSLSVSVVVPAHGGSEKLALVLASLAAQSYPAHLMEVVVVDDGSPEPLVLPRVRPENTRLVVSAEGGWGSAHAVNTGVGVSSGQVVLRLDADMLVYREHVESQMRWHHLIDYGVALGHKLFVDFDPAAMTPEYVRDEVAAGRADRLFDRDSADPHWVERLIGQHDRLRTAGRLSYKVFIGATGSLHRSLFDAAGGMAPELVLGGDTEFAYRVAQQGAVFVPDLDTSSWHLGRSQMQTRRDAGTRYRSPYVSNRVPDFHLRRKRPDRQWEVPLVDVVVDTAERTLEEVDTTVSALLDGSTPDLRLWLLGPWSRLNDERRRPLDDELLDPRLIHETFRGDPRVRFVEEPPETDPRVPFRLFLGGGPALGPTAVADLVKEIDKEGAGLLCAPLPGATRAGDGLLRLERGSAYARARHLEPEAEGADLDRVVEETHGTHWIPGERFLAADEGEETPTARPEVLQQRLDRALVEADRMRARAQRAERKLRWFTPGLGRRVLRRIAR</sequence>
<name>A0ABV5DT57_9ACTN</name>
<dbReference type="PANTHER" id="PTHR43685:SF2">
    <property type="entry name" value="GLYCOSYLTRANSFERASE 2-LIKE DOMAIN-CONTAINING PROTEIN"/>
    <property type="match status" value="1"/>
</dbReference>
<dbReference type="EMBL" id="JAYMRS010000002">
    <property type="protein sequence ID" value="MFB8767776.1"/>
    <property type="molecule type" value="Genomic_DNA"/>
</dbReference>
<protein>
    <submittedName>
        <fullName evidence="3">Glycosyltransferase family 2 protein</fullName>
    </submittedName>
</protein>
<keyword evidence="4" id="KW-1185">Reference proteome</keyword>
<dbReference type="RefSeq" id="WP_357227255.1">
    <property type="nucleotide sequence ID" value="NZ_JAYMRS010000002.1"/>
</dbReference>
<evidence type="ECO:0000313" key="4">
    <source>
        <dbReference type="Proteomes" id="UP001585053"/>
    </source>
</evidence>